<dbReference type="Proteomes" id="UP000270757">
    <property type="component" value="Unassembled WGS sequence"/>
</dbReference>
<protein>
    <submittedName>
        <fullName evidence="1">Uncharacterized protein</fullName>
    </submittedName>
</protein>
<proteinExistence type="predicted"/>
<evidence type="ECO:0000313" key="2">
    <source>
        <dbReference type="Proteomes" id="UP000270757"/>
    </source>
</evidence>
<accession>A0A3A5LL93</accession>
<reference evidence="1 2" key="1">
    <citation type="submission" date="2018-09" db="EMBL/GenBank/DDBJ databases">
        <title>Draft genome sequences of Legionella taurinensis isolated from water samples.</title>
        <authorList>
            <person name="Chakeri A."/>
            <person name="Allerberger F."/>
            <person name="Kundi M."/>
            <person name="Ruppitsch W."/>
            <person name="Schmid D."/>
        </authorList>
    </citation>
    <scope>NUCLEOTIDE SEQUENCE [LARGE SCALE GENOMIC DNA]</scope>
    <source>
        <strain evidence="1 2">4570-18-6</strain>
    </source>
</reference>
<dbReference type="EMBL" id="QZWB01000004">
    <property type="protein sequence ID" value="RJT48053.1"/>
    <property type="molecule type" value="Genomic_DNA"/>
</dbReference>
<sequence length="152" mass="17333">MTMTPSLHRDLHQQVPGSWRIRLQNWFSFLPGIKPVDPRVVTLRKKLNQAHDFQYLDYYHCHADYFNRRFKNKAFKHSSPETNYLVKAYPPPPLIDPAFAVLGSGSVNEAASEHFNDDEMQAESITPPETLDWIVTEADASQTASPSQSAAF</sequence>
<gene>
    <name evidence="1" type="ORF">D6J04_05665</name>
</gene>
<name>A0A3A5LL93_9GAMM</name>
<evidence type="ECO:0000313" key="1">
    <source>
        <dbReference type="EMBL" id="RJT48053.1"/>
    </source>
</evidence>
<comment type="caution">
    <text evidence="1">The sequence shown here is derived from an EMBL/GenBank/DDBJ whole genome shotgun (WGS) entry which is preliminary data.</text>
</comment>
<dbReference type="AlphaFoldDB" id="A0A3A5LL93"/>
<organism evidence="1 2">
    <name type="scientific">Legionella taurinensis</name>
    <dbReference type="NCBI Taxonomy" id="70611"/>
    <lineage>
        <taxon>Bacteria</taxon>
        <taxon>Pseudomonadati</taxon>
        <taxon>Pseudomonadota</taxon>
        <taxon>Gammaproteobacteria</taxon>
        <taxon>Legionellales</taxon>
        <taxon>Legionellaceae</taxon>
        <taxon>Legionella</taxon>
    </lineage>
</organism>